<name>A0A6J5RI14_9CAUD</name>
<sequence>MSDNNETADQGSTSAEQVDSQVTEGADIPGDFSLTLEDLMSADFGEDPIMGQTHKGLPAYNEILEHLPENGRKLISNLRSMATTKTQELAEMRKQVQAERESLIREREALLGGQFKQHIDSLASRQTEYDPWSEEGIQAKIQSESAKMFQNMLAPMQAELEAAKRASSLESFKAANPDLMTYRDDIAKLLIARDDLKLEDAYYIVKGQKAGEQVAKDRDAAKSRVSSVAKTSTGQNINGTVVPKFKNAYEAYTYFKANPEASQAVNKAGNKNRR</sequence>
<evidence type="ECO:0000313" key="3">
    <source>
        <dbReference type="EMBL" id="CAB4173551.1"/>
    </source>
</evidence>
<dbReference type="EMBL" id="LR796902">
    <property type="protein sequence ID" value="CAB4173551.1"/>
    <property type="molecule type" value="Genomic_DNA"/>
</dbReference>
<dbReference type="EMBL" id="LR797176">
    <property type="protein sequence ID" value="CAB4191354.1"/>
    <property type="molecule type" value="Genomic_DNA"/>
</dbReference>
<gene>
    <name evidence="4" type="ORF">UFOVP1228_24</name>
    <name evidence="5" type="ORF">UFOVP1481_14</name>
    <name evidence="3" type="ORF">UFOVP956_24</name>
</gene>
<evidence type="ECO:0000313" key="4">
    <source>
        <dbReference type="EMBL" id="CAB4191354.1"/>
    </source>
</evidence>
<evidence type="ECO:0000313" key="5">
    <source>
        <dbReference type="EMBL" id="CAB4215337.1"/>
    </source>
</evidence>
<keyword evidence="1" id="KW-0175">Coiled coil</keyword>
<feature type="region of interest" description="Disordered" evidence="2">
    <location>
        <begin position="1"/>
        <end position="33"/>
    </location>
</feature>
<organism evidence="4">
    <name type="scientific">uncultured Caudovirales phage</name>
    <dbReference type="NCBI Taxonomy" id="2100421"/>
    <lineage>
        <taxon>Viruses</taxon>
        <taxon>Duplodnaviria</taxon>
        <taxon>Heunggongvirae</taxon>
        <taxon>Uroviricota</taxon>
        <taxon>Caudoviricetes</taxon>
        <taxon>Peduoviridae</taxon>
        <taxon>Maltschvirus</taxon>
        <taxon>Maltschvirus maltsch</taxon>
    </lineage>
</organism>
<evidence type="ECO:0000256" key="2">
    <source>
        <dbReference type="SAM" id="MobiDB-lite"/>
    </source>
</evidence>
<feature type="coiled-coil region" evidence="1">
    <location>
        <begin position="75"/>
        <end position="109"/>
    </location>
</feature>
<protein>
    <submittedName>
        <fullName evidence="4">Uncharacterized protein</fullName>
    </submittedName>
</protein>
<dbReference type="EMBL" id="LR797429">
    <property type="protein sequence ID" value="CAB4215337.1"/>
    <property type="molecule type" value="Genomic_DNA"/>
</dbReference>
<evidence type="ECO:0000256" key="1">
    <source>
        <dbReference type="SAM" id="Coils"/>
    </source>
</evidence>
<reference evidence="4" key="1">
    <citation type="submission" date="2020-05" db="EMBL/GenBank/DDBJ databases">
        <authorList>
            <person name="Chiriac C."/>
            <person name="Salcher M."/>
            <person name="Ghai R."/>
            <person name="Kavagutti S V."/>
        </authorList>
    </citation>
    <scope>NUCLEOTIDE SEQUENCE</scope>
</reference>
<feature type="compositionally biased region" description="Polar residues" evidence="2">
    <location>
        <begin position="1"/>
        <end position="23"/>
    </location>
</feature>
<accession>A0A6J5RI14</accession>
<proteinExistence type="predicted"/>